<proteinExistence type="predicted"/>
<evidence type="ECO:0000313" key="3">
    <source>
        <dbReference type="Proteomes" id="UP000032735"/>
    </source>
</evidence>
<protein>
    <submittedName>
        <fullName evidence="2">Uncharacterized protein</fullName>
    </submittedName>
</protein>
<accession>A0A068R2W0</accession>
<keyword evidence="1" id="KW-1133">Transmembrane helix</keyword>
<organism evidence="2 3">
    <name type="scientific">Xenorhabdus poinarii G6</name>
    <dbReference type="NCBI Taxonomy" id="1354304"/>
    <lineage>
        <taxon>Bacteria</taxon>
        <taxon>Pseudomonadati</taxon>
        <taxon>Pseudomonadota</taxon>
        <taxon>Gammaproteobacteria</taxon>
        <taxon>Enterobacterales</taxon>
        <taxon>Morganellaceae</taxon>
        <taxon>Xenorhabdus</taxon>
    </lineage>
</organism>
<dbReference type="KEGG" id="xpo:XPG1_1873"/>
<reference evidence="2 3" key="1">
    <citation type="submission" date="2013-07" db="EMBL/GenBank/DDBJ databases">
        <authorList>
            <person name="Genoscope - CEA"/>
        </authorList>
    </citation>
    <scope>NUCLEOTIDE SEQUENCE [LARGE SCALE GENOMIC DNA]</scope>
    <source>
        <strain evidence="2 3">G6</strain>
    </source>
</reference>
<sequence length="64" mass="6941">MICVPPFKGKAWSKLTSIAVIVTNQNMLKDMEKRIAGILVIVAIPAGLGTPVKTKSGPCFWRSQ</sequence>
<dbReference type="EMBL" id="FO704551">
    <property type="protein sequence ID" value="CDG21528.1"/>
    <property type="molecule type" value="Genomic_DNA"/>
</dbReference>
<gene>
    <name evidence="2" type="ORF">XPG1_1873</name>
</gene>
<dbReference type="AlphaFoldDB" id="A0A068R2W0"/>
<dbReference type="HOGENOM" id="CLU_2866849_0_0_6"/>
<dbReference type="Proteomes" id="UP000032735">
    <property type="component" value="Chromosome"/>
</dbReference>
<evidence type="ECO:0000256" key="1">
    <source>
        <dbReference type="SAM" id="Phobius"/>
    </source>
</evidence>
<feature type="transmembrane region" description="Helical" evidence="1">
    <location>
        <begin position="35"/>
        <end position="52"/>
    </location>
</feature>
<keyword evidence="3" id="KW-1185">Reference proteome</keyword>
<keyword evidence="1" id="KW-0472">Membrane</keyword>
<dbReference type="STRING" id="1354304.XPG1_1873"/>
<name>A0A068R2W0_9GAMM</name>
<keyword evidence="1" id="KW-0812">Transmembrane</keyword>
<evidence type="ECO:0000313" key="2">
    <source>
        <dbReference type="EMBL" id="CDG21528.1"/>
    </source>
</evidence>